<feature type="compositionally biased region" description="Low complexity" evidence="1">
    <location>
        <begin position="79"/>
        <end position="93"/>
    </location>
</feature>
<dbReference type="AlphaFoldDB" id="A0A8S3JK13"/>
<comment type="caution">
    <text evidence="2">The sequence shown here is derived from an EMBL/GenBank/DDBJ whole genome shotgun (WGS) entry which is preliminary data.</text>
</comment>
<dbReference type="EMBL" id="CAJOBI010349586">
    <property type="protein sequence ID" value="CAF5220307.1"/>
    <property type="molecule type" value="Genomic_DNA"/>
</dbReference>
<evidence type="ECO:0000313" key="3">
    <source>
        <dbReference type="Proteomes" id="UP000676336"/>
    </source>
</evidence>
<feature type="non-terminal residue" evidence="2">
    <location>
        <position position="1"/>
    </location>
</feature>
<proteinExistence type="predicted"/>
<dbReference type="Proteomes" id="UP000676336">
    <property type="component" value="Unassembled WGS sequence"/>
</dbReference>
<evidence type="ECO:0000313" key="2">
    <source>
        <dbReference type="EMBL" id="CAF5220307.1"/>
    </source>
</evidence>
<feature type="compositionally biased region" description="Low complexity" evidence="1">
    <location>
        <begin position="34"/>
        <end position="45"/>
    </location>
</feature>
<feature type="region of interest" description="Disordered" evidence="1">
    <location>
        <begin position="34"/>
        <end position="189"/>
    </location>
</feature>
<sequence>GLTFEFTHITDRLRDRDFILPELQLPPVPFPISLSSTTTTNPPSNRALASGNAATPHLLHPAGTPGSSLNPLTPASVGPSSQSQQQANSPSQPMIAPSPGFMSMGSPMTMTSIGSPMTNNTTTQLTAPSPMGMPTASPGNIYEIPYISPAPRPPGSSFPGSFLGPSPGTPANITMTSAATPINIRSDDN</sequence>
<organism evidence="2 3">
    <name type="scientific">Rotaria magnacalcarata</name>
    <dbReference type="NCBI Taxonomy" id="392030"/>
    <lineage>
        <taxon>Eukaryota</taxon>
        <taxon>Metazoa</taxon>
        <taxon>Spiralia</taxon>
        <taxon>Gnathifera</taxon>
        <taxon>Rotifera</taxon>
        <taxon>Eurotatoria</taxon>
        <taxon>Bdelloidea</taxon>
        <taxon>Philodinida</taxon>
        <taxon>Philodinidae</taxon>
        <taxon>Rotaria</taxon>
    </lineage>
</organism>
<accession>A0A8S3JK13</accession>
<evidence type="ECO:0000256" key="1">
    <source>
        <dbReference type="SAM" id="MobiDB-lite"/>
    </source>
</evidence>
<feature type="compositionally biased region" description="Polar residues" evidence="1">
    <location>
        <begin position="106"/>
        <end position="127"/>
    </location>
</feature>
<gene>
    <name evidence="2" type="ORF">SMN809_LOCUS81833</name>
</gene>
<protein>
    <submittedName>
        <fullName evidence="2">Uncharacterized protein</fullName>
    </submittedName>
</protein>
<name>A0A8S3JK13_9BILA</name>
<reference evidence="2" key="1">
    <citation type="submission" date="2021-02" db="EMBL/GenBank/DDBJ databases">
        <authorList>
            <person name="Nowell W R."/>
        </authorList>
    </citation>
    <scope>NUCLEOTIDE SEQUENCE</scope>
</reference>
<feature type="compositionally biased region" description="Polar residues" evidence="1">
    <location>
        <begin position="171"/>
        <end position="180"/>
    </location>
</feature>
<feature type="non-terminal residue" evidence="2">
    <location>
        <position position="189"/>
    </location>
</feature>
<feature type="compositionally biased region" description="Low complexity" evidence="1">
    <location>
        <begin position="157"/>
        <end position="170"/>
    </location>
</feature>